<feature type="region of interest" description="Disordered" evidence="2">
    <location>
        <begin position="822"/>
        <end position="868"/>
    </location>
</feature>
<evidence type="ECO:0000256" key="1">
    <source>
        <dbReference type="SAM" id="Coils"/>
    </source>
</evidence>
<feature type="compositionally biased region" description="Polar residues" evidence="2">
    <location>
        <begin position="143"/>
        <end position="156"/>
    </location>
</feature>
<dbReference type="OMA" id="ELTWPLT"/>
<feature type="compositionally biased region" description="Low complexity" evidence="2">
    <location>
        <begin position="513"/>
        <end position="525"/>
    </location>
</feature>
<dbReference type="RefSeq" id="XP_001731721.1">
    <property type="nucleotide sequence ID" value="XM_001731669.1"/>
</dbReference>
<dbReference type="VEuPathDB" id="FungiDB:MGL_0989"/>
<feature type="coiled-coil region" evidence="1">
    <location>
        <begin position="530"/>
        <end position="566"/>
    </location>
</feature>
<feature type="region of interest" description="Disordered" evidence="2">
    <location>
        <begin position="1"/>
        <end position="67"/>
    </location>
</feature>
<evidence type="ECO:0000313" key="4">
    <source>
        <dbReference type="Proteomes" id="UP000008837"/>
    </source>
</evidence>
<accession>A8PVZ1</accession>
<dbReference type="InParanoid" id="A8PVZ1"/>
<proteinExistence type="predicted"/>
<evidence type="ECO:0000313" key="3">
    <source>
        <dbReference type="EMBL" id="EDP44507.1"/>
    </source>
</evidence>
<feature type="region of interest" description="Disordered" evidence="2">
    <location>
        <begin position="506"/>
        <end position="530"/>
    </location>
</feature>
<feature type="compositionally biased region" description="Polar residues" evidence="2">
    <location>
        <begin position="90"/>
        <end position="113"/>
    </location>
</feature>
<dbReference type="EMBL" id="AAYY01000003">
    <property type="protein sequence ID" value="EDP44507.1"/>
    <property type="molecule type" value="Genomic_DNA"/>
</dbReference>
<feature type="coiled-coil region" evidence="1">
    <location>
        <begin position="615"/>
        <end position="666"/>
    </location>
</feature>
<dbReference type="KEGG" id="mgl:MGL_0989"/>
<keyword evidence="4" id="KW-1185">Reference proteome</keyword>
<dbReference type="GeneID" id="5856026"/>
<feature type="coiled-coil region" evidence="1">
    <location>
        <begin position="691"/>
        <end position="718"/>
    </location>
</feature>
<name>A8PVZ1_MALGO</name>
<reference evidence="3 4" key="1">
    <citation type="journal article" date="2007" name="Proc. Natl. Acad. Sci. U.S.A.">
        <title>Dandruff-associated Malassezia genomes reveal convergent and divergent virulence traits shared with plant and human fungal pathogens.</title>
        <authorList>
            <person name="Xu J."/>
            <person name="Saunders C.W."/>
            <person name="Hu P."/>
            <person name="Grant R.A."/>
            <person name="Boekhout T."/>
            <person name="Kuramae E.E."/>
            <person name="Kronstad J.W."/>
            <person name="Deangelis Y.M."/>
            <person name="Reeder N.L."/>
            <person name="Johnstone K.R."/>
            <person name="Leland M."/>
            <person name="Fieno A.M."/>
            <person name="Begley W.M."/>
            <person name="Sun Y."/>
            <person name="Lacey M.P."/>
            <person name="Chaudhary T."/>
            <person name="Keough T."/>
            <person name="Chu L."/>
            <person name="Sears R."/>
            <person name="Yuan B."/>
            <person name="Dawson T.L.Jr."/>
        </authorList>
    </citation>
    <scope>NUCLEOTIDE SEQUENCE [LARGE SCALE GENOMIC DNA]</scope>
    <source>
        <strain evidence="4">ATCC MYA-4612 / CBS 7966</strain>
    </source>
</reference>
<protein>
    <submittedName>
        <fullName evidence="3">Uncharacterized protein</fullName>
    </submittedName>
</protein>
<organism evidence="3 4">
    <name type="scientific">Malassezia globosa (strain ATCC MYA-4612 / CBS 7966)</name>
    <name type="common">Dandruff-associated fungus</name>
    <dbReference type="NCBI Taxonomy" id="425265"/>
    <lineage>
        <taxon>Eukaryota</taxon>
        <taxon>Fungi</taxon>
        <taxon>Dikarya</taxon>
        <taxon>Basidiomycota</taxon>
        <taxon>Ustilaginomycotina</taxon>
        <taxon>Malasseziomycetes</taxon>
        <taxon>Malasseziales</taxon>
        <taxon>Malasseziaceae</taxon>
        <taxon>Malassezia</taxon>
    </lineage>
</organism>
<feature type="region of interest" description="Disordered" evidence="2">
    <location>
        <begin position="88"/>
        <end position="336"/>
    </location>
</feature>
<keyword evidence="1" id="KW-0175">Coiled coil</keyword>
<dbReference type="Proteomes" id="UP000008837">
    <property type="component" value="Unassembled WGS sequence"/>
</dbReference>
<dbReference type="STRING" id="425265.A8PVZ1"/>
<feature type="compositionally biased region" description="Basic and acidic residues" evidence="2">
    <location>
        <begin position="164"/>
        <end position="207"/>
    </location>
</feature>
<comment type="caution">
    <text evidence="3">The sequence shown here is derived from an EMBL/GenBank/DDBJ whole genome shotgun (WGS) entry which is preliminary data.</text>
</comment>
<dbReference type="AlphaFoldDB" id="A8PVZ1"/>
<dbReference type="OrthoDB" id="2593174at2759"/>
<evidence type="ECO:0000256" key="2">
    <source>
        <dbReference type="SAM" id="MobiDB-lite"/>
    </source>
</evidence>
<sequence>MYNGGLYTPQPKSVGILRSPHTPGTGSSVRFGMRTYEDGEESLLTASVSSRAEDEDVRSHDMSISGDSMEMSFTESFLRREVDGALAGLDQSSSSSWKQPTTRPLTPIRSSSGAEAPETIKPLKSMIQDADDTSPWSSPSSPREGTSTSPLSSPTVRPSLRRAPTPDDHVEHRRRSLEDDTKPESDKNGIEMLAHKSDQDPAREPEKASAPSPERTGTVSEPQADSAEGTEMATEEQQADPRNDNDVVMAQAPREATVDQAPHDTLVQPEEPLDAAAPLSGPDPALVTHHEPLETVGSASTSSDPLAPASIHEGESSLTAQHTPTRPDASFASSSYSWATPRTESSARSASSPHTSAHWPGMYEFSYLTDKEELDDLDTGPLVPFAAQELSTKLFAIDSLADVDARELLDMVAALDRTHTERTIFLQHRLARSYRQCQILREQLRDANDYIHVFEGHVREFVRCKATWDEDDETKRATLQALTEQLESRLALLHTSTTTLWPEAITAPEPELTSKSTSAPAPTTSMDQQRQSTELDMERAELQKERAALEEERVNLQLQQAQLHDDWRKLDVGRRDLEVRRAEPSINVHEQVQQAIESTRQACMRDAEVRILVVRQEAADAVRELQARLTDAETQPSEAELLHAELENAKERTASMERHAGELKAQLQAQAKQIRAQEAWEAERLALEDVRAKAEMREKTARAELRQCEKARDETEAALKADISAWQQRVRTLEHDVAHRELDNVQLQKQRDSMKQELQTFTLALAAKDQELSMLKRGTQGSAYWDLITQRTRSERRPLQNTTNRVRSTQETVDKAQKMLHSTATFTDKWPRVPTISPRADEELSRKPTRASRRQLPSQSRPRHEIAE</sequence>
<gene>
    <name evidence="3" type="ORF">MGL_0989</name>
</gene>